<organism evidence="3 4">
    <name type="scientific">Carex littledalei</name>
    <dbReference type="NCBI Taxonomy" id="544730"/>
    <lineage>
        <taxon>Eukaryota</taxon>
        <taxon>Viridiplantae</taxon>
        <taxon>Streptophyta</taxon>
        <taxon>Embryophyta</taxon>
        <taxon>Tracheophyta</taxon>
        <taxon>Spermatophyta</taxon>
        <taxon>Magnoliopsida</taxon>
        <taxon>Liliopsida</taxon>
        <taxon>Poales</taxon>
        <taxon>Cyperaceae</taxon>
        <taxon>Cyperoideae</taxon>
        <taxon>Cariceae</taxon>
        <taxon>Carex</taxon>
        <taxon>Carex subgen. Euthyceras</taxon>
    </lineage>
</organism>
<sequence>MELLRSPKLVPSVILVILFLAFCDVNVMRASAEQKICNITEQELEECKPSVSGSDPPPPSTECCDALKNADLPCLCSYKNSAFLPALGIDPDLAMKLPAKCGMKAPDNC</sequence>
<dbReference type="InterPro" id="IPR044741">
    <property type="entry name" value="NsLTP-like"/>
</dbReference>
<dbReference type="GO" id="GO:0009627">
    <property type="term" value="P:systemic acquired resistance"/>
    <property type="evidence" value="ECO:0007669"/>
    <property type="project" value="InterPro"/>
</dbReference>
<dbReference type="InterPro" id="IPR016140">
    <property type="entry name" value="Bifunc_inhib/LTP/seed_store"/>
</dbReference>
<dbReference type="SMART" id="SM00499">
    <property type="entry name" value="AAI"/>
    <property type="match status" value="1"/>
</dbReference>
<dbReference type="PANTHER" id="PTHR33122">
    <property type="entry name" value="LIPID BINDING PROTEIN-RELATED"/>
    <property type="match status" value="1"/>
</dbReference>
<dbReference type="GO" id="GO:0005504">
    <property type="term" value="F:fatty acid binding"/>
    <property type="evidence" value="ECO:0007669"/>
    <property type="project" value="InterPro"/>
</dbReference>
<evidence type="ECO:0000259" key="2">
    <source>
        <dbReference type="SMART" id="SM00499"/>
    </source>
</evidence>
<dbReference type="Proteomes" id="UP000623129">
    <property type="component" value="Unassembled WGS sequence"/>
</dbReference>
<dbReference type="InterPro" id="IPR039265">
    <property type="entry name" value="DIR1-like"/>
</dbReference>
<proteinExistence type="predicted"/>
<evidence type="ECO:0000313" key="3">
    <source>
        <dbReference type="EMBL" id="KAF3334334.1"/>
    </source>
</evidence>
<protein>
    <submittedName>
        <fullName evidence="3">Putative lipid-transfer protein DIR1</fullName>
    </submittedName>
</protein>
<evidence type="ECO:0000313" key="4">
    <source>
        <dbReference type="Proteomes" id="UP000623129"/>
    </source>
</evidence>
<dbReference type="AlphaFoldDB" id="A0A833VUX9"/>
<dbReference type="OrthoDB" id="643149at2759"/>
<feature type="signal peptide" evidence="1">
    <location>
        <begin position="1"/>
        <end position="32"/>
    </location>
</feature>
<dbReference type="Pfam" id="PF14368">
    <property type="entry name" value="LTP_2"/>
    <property type="match status" value="1"/>
</dbReference>
<feature type="chain" id="PRO_5032915641" evidence="1">
    <location>
        <begin position="33"/>
        <end position="109"/>
    </location>
</feature>
<dbReference type="InterPro" id="IPR036312">
    <property type="entry name" value="Bifun_inhib/LTP/seed_sf"/>
</dbReference>
<feature type="domain" description="Bifunctional inhibitor/plant lipid transfer protein/seed storage helical" evidence="2">
    <location>
        <begin position="37"/>
        <end position="109"/>
    </location>
</feature>
<dbReference type="SUPFAM" id="SSF47699">
    <property type="entry name" value="Bifunctional inhibitor/lipid-transfer protein/seed storage 2S albumin"/>
    <property type="match status" value="1"/>
</dbReference>
<comment type="caution">
    <text evidence="3">The sequence shown here is derived from an EMBL/GenBank/DDBJ whole genome shotgun (WGS) entry which is preliminary data.</text>
</comment>
<accession>A0A833VUX9</accession>
<keyword evidence="1" id="KW-0732">Signal</keyword>
<dbReference type="PANTHER" id="PTHR33122:SF60">
    <property type="entry name" value="LIPID-TRANSFER PROTEIN DIR1-RELATED"/>
    <property type="match status" value="1"/>
</dbReference>
<dbReference type="Gene3D" id="1.10.110.10">
    <property type="entry name" value="Plant lipid-transfer and hydrophobic proteins"/>
    <property type="match status" value="1"/>
</dbReference>
<dbReference type="CDD" id="cd04660">
    <property type="entry name" value="nsLTP_like"/>
    <property type="match status" value="1"/>
</dbReference>
<gene>
    <name evidence="3" type="ORF">FCM35_KLT20938</name>
</gene>
<evidence type="ECO:0000256" key="1">
    <source>
        <dbReference type="SAM" id="SignalP"/>
    </source>
</evidence>
<name>A0A833VUX9_9POAL</name>
<keyword evidence="4" id="KW-1185">Reference proteome</keyword>
<dbReference type="EMBL" id="SWLB01000009">
    <property type="protein sequence ID" value="KAF3334334.1"/>
    <property type="molecule type" value="Genomic_DNA"/>
</dbReference>
<reference evidence="3" key="1">
    <citation type="submission" date="2020-01" db="EMBL/GenBank/DDBJ databases">
        <title>Genome sequence of Kobresia littledalei, the first chromosome-level genome in the family Cyperaceae.</title>
        <authorList>
            <person name="Qu G."/>
        </authorList>
    </citation>
    <scope>NUCLEOTIDE SEQUENCE</scope>
    <source>
        <strain evidence="3">C.B.Clarke</strain>
        <tissue evidence="3">Leaf</tissue>
    </source>
</reference>